<sequence>MTYEISGGETPPFNLAPATIAEEVLQNVRMIISTIKYSVPMDREFGIDGAVIDRPVNVAKAHLSNEIFRAVRRYEPRAVIESIDFDGDESGRLTPRIKVQINE</sequence>
<protein>
    <recommendedName>
        <fullName evidence="1">IraD/Gp25-like domain-containing protein</fullName>
    </recommendedName>
</protein>
<gene>
    <name evidence="2" type="ORF">GCM10008919_06660</name>
</gene>
<dbReference type="Pfam" id="PF04965">
    <property type="entry name" value="GPW_gp25"/>
    <property type="match status" value="1"/>
</dbReference>
<dbReference type="EMBL" id="BAAACR010000004">
    <property type="protein sequence ID" value="GAA0206097.1"/>
    <property type="molecule type" value="Genomic_DNA"/>
</dbReference>
<proteinExistence type="predicted"/>
<dbReference type="Gene3D" id="3.10.450.40">
    <property type="match status" value="1"/>
</dbReference>
<feature type="domain" description="IraD/Gp25-like" evidence="1">
    <location>
        <begin position="21"/>
        <end position="101"/>
    </location>
</feature>
<accession>A0ABN0SY26</accession>
<reference evidence="2 3" key="1">
    <citation type="journal article" date="2019" name="Int. J. Syst. Evol. Microbiol.">
        <title>The Global Catalogue of Microorganisms (GCM) 10K type strain sequencing project: providing services to taxonomists for standard genome sequencing and annotation.</title>
        <authorList>
            <consortium name="The Broad Institute Genomics Platform"/>
            <consortium name="The Broad Institute Genome Sequencing Center for Infectious Disease"/>
            <person name="Wu L."/>
            <person name="Ma J."/>
        </authorList>
    </citation>
    <scope>NUCLEOTIDE SEQUENCE [LARGE SCALE GENOMIC DNA]</scope>
    <source>
        <strain evidence="2 3">JCM 8542</strain>
    </source>
</reference>
<evidence type="ECO:0000313" key="3">
    <source>
        <dbReference type="Proteomes" id="UP001500399"/>
    </source>
</evidence>
<dbReference type="Proteomes" id="UP001500399">
    <property type="component" value="Unassembled WGS sequence"/>
</dbReference>
<organism evidence="2 3">
    <name type="scientific">Selenomonas dianae</name>
    <dbReference type="NCBI Taxonomy" id="135079"/>
    <lineage>
        <taxon>Bacteria</taxon>
        <taxon>Bacillati</taxon>
        <taxon>Bacillota</taxon>
        <taxon>Negativicutes</taxon>
        <taxon>Selenomonadales</taxon>
        <taxon>Selenomonadaceae</taxon>
        <taxon>Selenomonas</taxon>
    </lineage>
</organism>
<evidence type="ECO:0000259" key="1">
    <source>
        <dbReference type="Pfam" id="PF04965"/>
    </source>
</evidence>
<dbReference type="InterPro" id="IPR007048">
    <property type="entry name" value="IraD/Gp25-like"/>
</dbReference>
<name>A0ABN0SY26_9FIRM</name>
<keyword evidence="3" id="KW-1185">Reference proteome</keyword>
<dbReference type="RefSeq" id="WP_304986327.1">
    <property type="nucleotide sequence ID" value="NZ_BAAACR010000004.1"/>
</dbReference>
<dbReference type="SUPFAM" id="SSF160719">
    <property type="entry name" value="gpW/gp25-like"/>
    <property type="match status" value="1"/>
</dbReference>
<comment type="caution">
    <text evidence="2">The sequence shown here is derived from an EMBL/GenBank/DDBJ whole genome shotgun (WGS) entry which is preliminary data.</text>
</comment>
<evidence type="ECO:0000313" key="2">
    <source>
        <dbReference type="EMBL" id="GAA0206097.1"/>
    </source>
</evidence>